<comment type="caution">
    <text evidence="1">The sequence shown here is derived from an EMBL/GenBank/DDBJ whole genome shotgun (WGS) entry which is preliminary data.</text>
</comment>
<dbReference type="EMBL" id="LNGC01000094">
    <property type="protein sequence ID" value="KYC49505.1"/>
    <property type="molecule type" value="Genomic_DNA"/>
</dbReference>
<dbReference type="Proteomes" id="UP000075398">
    <property type="component" value="Unassembled WGS sequence"/>
</dbReference>
<sequence length="58" mass="7003">MNETPKRKRGRPKVDPENKVIQITLYVKRGVVLKIPDLKMALYEYIQRIYEEKEKEKV</sequence>
<name>A0A150IX93_9EURY</name>
<evidence type="ECO:0000313" key="2">
    <source>
        <dbReference type="Proteomes" id="UP000075398"/>
    </source>
</evidence>
<accession>A0A150IX93</accession>
<organism evidence="1 2">
    <name type="scientific">Candidatus Methanofastidiosum methylothiophilum</name>
    <dbReference type="NCBI Taxonomy" id="1705564"/>
    <lineage>
        <taxon>Archaea</taxon>
        <taxon>Methanobacteriati</taxon>
        <taxon>Methanobacteriota</taxon>
        <taxon>Stenosarchaea group</taxon>
        <taxon>Candidatus Methanofastidiosia</taxon>
        <taxon>Candidatus Methanofastidiosales</taxon>
        <taxon>Candidatus Methanofastidiosaceae</taxon>
        <taxon>Candidatus Methanofastidiosum</taxon>
    </lineage>
</organism>
<reference evidence="1 2" key="1">
    <citation type="journal article" date="2016" name="ISME J.">
        <title>Chasing the elusive Euryarchaeota class WSA2: genomes reveal a uniquely fastidious methyl-reducing methanogen.</title>
        <authorList>
            <person name="Nobu M.K."/>
            <person name="Narihiro T."/>
            <person name="Kuroda K."/>
            <person name="Mei R."/>
            <person name="Liu W.T."/>
        </authorList>
    </citation>
    <scope>NUCLEOTIDE SEQUENCE [LARGE SCALE GENOMIC DNA]</scope>
    <source>
        <strain evidence="1">U1lsi0528_Bin055</strain>
    </source>
</reference>
<gene>
    <name evidence="1" type="ORF">AMQ22_01622</name>
</gene>
<proteinExistence type="predicted"/>
<protein>
    <submittedName>
        <fullName evidence="1">Uncharacterized protein</fullName>
    </submittedName>
</protein>
<evidence type="ECO:0000313" key="1">
    <source>
        <dbReference type="EMBL" id="KYC49505.1"/>
    </source>
</evidence>
<dbReference type="AlphaFoldDB" id="A0A150IX93"/>